<dbReference type="EMBL" id="JANBUP010003550">
    <property type="protein sequence ID" value="KAJ2796426.1"/>
    <property type="molecule type" value="Genomic_DNA"/>
</dbReference>
<gene>
    <name evidence="1" type="primary">STP22_2</name>
    <name evidence="1" type="ORF">H4S07_006228</name>
</gene>
<reference evidence="1" key="1">
    <citation type="submission" date="2022-07" db="EMBL/GenBank/DDBJ databases">
        <title>Phylogenomic reconstructions and comparative analyses of Kickxellomycotina fungi.</title>
        <authorList>
            <person name="Reynolds N.K."/>
            <person name="Stajich J.E."/>
            <person name="Barry K."/>
            <person name="Grigoriev I.V."/>
            <person name="Crous P."/>
            <person name="Smith M.E."/>
        </authorList>
    </citation>
    <scope>NUCLEOTIDE SEQUENCE</scope>
    <source>
        <strain evidence="1">CBS 102833</strain>
    </source>
</reference>
<keyword evidence="1" id="KW-0675">Receptor</keyword>
<name>A0ACC1KW43_9FUNG</name>
<accession>A0ACC1KW43</accession>
<proteinExistence type="predicted"/>
<sequence>MPASVNEPAQVQSPQHLEYTFNPVAGRPPVPTLSPGAVADAGKSTSPLPTEQQQPASPSTAAAAGLGGYPSPTTSSSSVRPTTADTASASAGEQPNQSQSEPQELATAAAAAAAIAAELKAAKTIPAAAPAPPPVPPTEPAIPTVAAAAEPPGSPVAAASVARPAAGRRSPEPSSLLDSEPMDDPRKRLVGYQLAIYERVTEAVDKSREKHTRVNKELLDQSANLNSGAGVIAEERRQLLESQRQLTANIGVLENKLNELSEKKAEFPSAAATNVADARLAFRGQTPPMEQLFDLAGEIAAIDDTLYVLGKALNDGRLPIATYMRQVRKLAQQQFMAKALALKIRGLCALDNN</sequence>
<comment type="caution">
    <text evidence="1">The sequence shown here is derived from an EMBL/GenBank/DDBJ whole genome shotgun (WGS) entry which is preliminary data.</text>
</comment>
<keyword evidence="2" id="KW-1185">Reference proteome</keyword>
<dbReference type="Proteomes" id="UP001140096">
    <property type="component" value="Unassembled WGS sequence"/>
</dbReference>
<protein>
    <submittedName>
        <fullName evidence="1">Suppressor protein stp22 of temperature-sensitive alpha-factor receptor and arginine permease</fullName>
    </submittedName>
</protein>
<organism evidence="1 2">
    <name type="scientific">Coemansia furcata</name>
    <dbReference type="NCBI Taxonomy" id="417177"/>
    <lineage>
        <taxon>Eukaryota</taxon>
        <taxon>Fungi</taxon>
        <taxon>Fungi incertae sedis</taxon>
        <taxon>Zoopagomycota</taxon>
        <taxon>Kickxellomycotina</taxon>
        <taxon>Kickxellomycetes</taxon>
        <taxon>Kickxellales</taxon>
        <taxon>Kickxellaceae</taxon>
        <taxon>Coemansia</taxon>
    </lineage>
</organism>
<evidence type="ECO:0000313" key="1">
    <source>
        <dbReference type="EMBL" id="KAJ2796426.1"/>
    </source>
</evidence>
<evidence type="ECO:0000313" key="2">
    <source>
        <dbReference type="Proteomes" id="UP001140096"/>
    </source>
</evidence>